<evidence type="ECO:0000256" key="1">
    <source>
        <dbReference type="ARBA" id="ARBA00023157"/>
    </source>
</evidence>
<dbReference type="Pfam" id="PF00094">
    <property type="entry name" value="VWD"/>
    <property type="match status" value="2"/>
</dbReference>
<dbReference type="AlphaFoldDB" id="R7TZB5"/>
<reference evidence="5 7" key="2">
    <citation type="journal article" date="2013" name="Nature">
        <title>Insights into bilaterian evolution from three spiralian genomes.</title>
        <authorList>
            <person name="Simakov O."/>
            <person name="Marletaz F."/>
            <person name="Cho S.J."/>
            <person name="Edsinger-Gonzales E."/>
            <person name="Havlak P."/>
            <person name="Hellsten U."/>
            <person name="Kuo D.H."/>
            <person name="Larsson T."/>
            <person name="Lv J."/>
            <person name="Arendt D."/>
            <person name="Savage R."/>
            <person name="Osoegawa K."/>
            <person name="de Jong P."/>
            <person name="Grimwood J."/>
            <person name="Chapman J.A."/>
            <person name="Shapiro H."/>
            <person name="Aerts A."/>
            <person name="Otillar R.P."/>
            <person name="Terry A.Y."/>
            <person name="Boore J.L."/>
            <person name="Grigoriev I.V."/>
            <person name="Lindberg D.R."/>
            <person name="Seaver E.C."/>
            <person name="Weisblat D.A."/>
            <person name="Putnam N.H."/>
            <person name="Rokhsar D.S."/>
        </authorList>
    </citation>
    <scope>NUCLEOTIDE SEQUENCE</scope>
    <source>
        <strain evidence="5 7">I ESC-2004</strain>
    </source>
</reference>
<dbReference type="Gene3D" id="2.10.25.10">
    <property type="entry name" value="Laminin"/>
    <property type="match status" value="2"/>
</dbReference>
<dbReference type="OMA" id="EVTNDCE"/>
<dbReference type="Proteomes" id="UP000014760">
    <property type="component" value="Unassembled WGS sequence"/>
</dbReference>
<dbReference type="EMBL" id="AMQN01011422">
    <property type="status" value="NOT_ANNOTATED_CDS"/>
    <property type="molecule type" value="Genomic_DNA"/>
</dbReference>
<feature type="signal peptide" evidence="3">
    <location>
        <begin position="1"/>
        <end position="19"/>
    </location>
</feature>
<dbReference type="STRING" id="283909.R7TZB5"/>
<evidence type="ECO:0000313" key="7">
    <source>
        <dbReference type="Proteomes" id="UP000014760"/>
    </source>
</evidence>
<dbReference type="PANTHER" id="PTHR11339:SF373">
    <property type="entry name" value="VWFD DOMAIN-CONTAINING PROTEIN"/>
    <property type="match status" value="1"/>
</dbReference>
<keyword evidence="2" id="KW-0325">Glycoprotein</keyword>
<evidence type="ECO:0000256" key="3">
    <source>
        <dbReference type="SAM" id="SignalP"/>
    </source>
</evidence>
<dbReference type="HOGENOM" id="CLU_000076_6_1_1"/>
<name>R7TZB5_CAPTE</name>
<keyword evidence="7" id="KW-1185">Reference proteome</keyword>
<feature type="domain" description="VWFD" evidence="4">
    <location>
        <begin position="49"/>
        <end position="224"/>
    </location>
</feature>
<dbReference type="GO" id="GO:0005615">
    <property type="term" value="C:extracellular space"/>
    <property type="evidence" value="ECO:0007669"/>
    <property type="project" value="TreeGrafter"/>
</dbReference>
<dbReference type="EMBL" id="AMQN01011423">
    <property type="status" value="NOT_ANNOTATED_CDS"/>
    <property type="molecule type" value="Genomic_DNA"/>
</dbReference>
<feature type="chain" id="PRO_5008787483" description="VWFD domain-containing protein" evidence="3">
    <location>
        <begin position="20"/>
        <end position="861"/>
    </location>
</feature>
<organism evidence="5">
    <name type="scientific">Capitella teleta</name>
    <name type="common">Polychaete worm</name>
    <dbReference type="NCBI Taxonomy" id="283909"/>
    <lineage>
        <taxon>Eukaryota</taxon>
        <taxon>Metazoa</taxon>
        <taxon>Spiralia</taxon>
        <taxon>Lophotrochozoa</taxon>
        <taxon>Annelida</taxon>
        <taxon>Polychaeta</taxon>
        <taxon>Sedentaria</taxon>
        <taxon>Scolecida</taxon>
        <taxon>Capitellidae</taxon>
        <taxon>Capitella</taxon>
    </lineage>
</organism>
<reference evidence="6" key="3">
    <citation type="submission" date="2015-06" db="UniProtKB">
        <authorList>
            <consortium name="EnsemblMetazoa"/>
        </authorList>
    </citation>
    <scope>IDENTIFICATION</scope>
</reference>
<evidence type="ECO:0000256" key="2">
    <source>
        <dbReference type="ARBA" id="ARBA00023180"/>
    </source>
</evidence>
<dbReference type="InterPro" id="IPR050780">
    <property type="entry name" value="Mucin_vWF_Thrombospondin_sf"/>
</dbReference>
<reference evidence="7" key="1">
    <citation type="submission" date="2012-12" db="EMBL/GenBank/DDBJ databases">
        <authorList>
            <person name="Hellsten U."/>
            <person name="Grimwood J."/>
            <person name="Chapman J.A."/>
            <person name="Shapiro H."/>
            <person name="Aerts A."/>
            <person name="Otillar R.P."/>
            <person name="Terry A.Y."/>
            <person name="Boore J.L."/>
            <person name="Simakov O."/>
            <person name="Marletaz F."/>
            <person name="Cho S.-J."/>
            <person name="Edsinger-Gonzales E."/>
            <person name="Havlak P."/>
            <person name="Kuo D.-H."/>
            <person name="Larsson T."/>
            <person name="Lv J."/>
            <person name="Arendt D."/>
            <person name="Savage R."/>
            <person name="Osoegawa K."/>
            <person name="de Jong P."/>
            <person name="Lindberg D.R."/>
            <person name="Seaver E.C."/>
            <person name="Weisblat D.A."/>
            <person name="Putnam N.H."/>
            <person name="Grigoriev I.V."/>
            <person name="Rokhsar D.S."/>
        </authorList>
    </citation>
    <scope>NUCLEOTIDE SEQUENCE</scope>
    <source>
        <strain evidence="7">I ESC-2004</strain>
    </source>
</reference>
<keyword evidence="1" id="KW-1015">Disulfide bond</keyword>
<protein>
    <recommendedName>
        <fullName evidence="4">VWFD domain-containing protein</fullName>
    </recommendedName>
</protein>
<dbReference type="PANTHER" id="PTHR11339">
    <property type="entry name" value="EXTRACELLULAR MATRIX GLYCOPROTEIN RELATED"/>
    <property type="match status" value="1"/>
</dbReference>
<dbReference type="EMBL" id="AMQN01011421">
    <property type="status" value="NOT_ANNOTATED_CDS"/>
    <property type="molecule type" value="Genomic_DNA"/>
</dbReference>
<dbReference type="SUPFAM" id="SSF57567">
    <property type="entry name" value="Serine protease inhibitors"/>
    <property type="match status" value="2"/>
</dbReference>
<evidence type="ECO:0000313" key="5">
    <source>
        <dbReference type="EMBL" id="ELT96270.1"/>
    </source>
</evidence>
<feature type="domain" description="VWFD" evidence="4">
    <location>
        <begin position="439"/>
        <end position="636"/>
    </location>
</feature>
<evidence type="ECO:0000313" key="6">
    <source>
        <dbReference type="EnsemblMetazoa" id="CapteP185514"/>
    </source>
</evidence>
<dbReference type="OrthoDB" id="6059693at2759"/>
<sequence>MKVLVSCLVVLLPLLRASSVSIYDDLQNEIGNSDNTAHSRESRATKLEKWCIASGDPHFITFDNENYDFQGMCKYLLAGISPEEMDYEPFSIYAKHVPWSSNLLTSYVHYVEIHVYGYIIKMGQQKRVWIDGVVQQPRCPISLDGNNIRIEFQQNFVHLTTDFGLRVKYDGEWIAYVYVPEDLRTQGLCGNNDGVGNYTNLLQWQVDDPAESKCRVIDPPSECTQEQRDVIMVDRYCGHLFKFSSSDCSNETLLEALQENCVYDVCAVFPNVIEMQEVSCHHLESFPQACNGAFLPETWRKDTTCVMECPGDLVYNARGSMCPDTCQRPFASQDCPEEIGETCECPGDTVIGPGNTCLTPLQCVCGTSPGTQGSTAIGGFFLDDDCKTKYTCKFCDENNINNGSQNETDCQFGYAQLQQEDHWCRPTEFCNRNVCEEFSKCSAGFDIHIHTFDLERFSYHGICKYNLASFDGSADIPAFRVLVKTERRYSRQDVSYAKYFELQVYDEVIRLSKKHPTGWYPWYRNIFIVNNSTHDFSDGMTMSLADGRITLTRKSRDLIATTDFGLKVDWHLDRWGNIYIPKQWNGIMSGMCGNNNGDIADDLVAKNGTDMRKIPYGASHLGISWHVDDPEEPNCVSAIDPEISICESEVEIGQVNRNDTRCGLISTRDSPFRECLLSIGDVEGFQTDCRFDVCANILNETVAHDEACAHLEMLFNECQLAGFLVDWRDRAKCPMDCRGGSEYRLNTSPCIDKCGDPIASQQCVLPKTEGCVCPDQKLFKDGVCVSPYECGCVDETGVEHKIYHNADIPDAITSARRIAGVRLEQRAHLVLSITGASLWVTKTNHKVTVVAAEVAMKDDCE</sequence>
<dbReference type="EnsemblMetazoa" id="CapteT185514">
    <property type="protein sequence ID" value="CapteP185514"/>
    <property type="gene ID" value="CapteG185514"/>
</dbReference>
<dbReference type="PROSITE" id="PS51233">
    <property type="entry name" value="VWFD"/>
    <property type="match status" value="2"/>
</dbReference>
<dbReference type="SMART" id="SM00216">
    <property type="entry name" value="VWD"/>
    <property type="match status" value="2"/>
</dbReference>
<accession>R7TZB5</accession>
<dbReference type="Pfam" id="PF08742">
    <property type="entry name" value="C8"/>
    <property type="match status" value="2"/>
</dbReference>
<dbReference type="CDD" id="cd19941">
    <property type="entry name" value="TIL"/>
    <property type="match status" value="2"/>
</dbReference>
<dbReference type="InterPro" id="IPR014853">
    <property type="entry name" value="VWF/SSPO/ZAN-like_Cys-rich_dom"/>
</dbReference>
<gene>
    <name evidence="5" type="ORF">CAPTEDRAFT_185514</name>
</gene>
<dbReference type="GO" id="GO:0031012">
    <property type="term" value="C:extracellular matrix"/>
    <property type="evidence" value="ECO:0007669"/>
    <property type="project" value="TreeGrafter"/>
</dbReference>
<dbReference type="EMBL" id="KB308879">
    <property type="protein sequence ID" value="ELT96270.1"/>
    <property type="molecule type" value="Genomic_DNA"/>
</dbReference>
<keyword evidence="3" id="KW-0732">Signal</keyword>
<proteinExistence type="predicted"/>
<dbReference type="InterPro" id="IPR001846">
    <property type="entry name" value="VWF_type-D"/>
</dbReference>
<dbReference type="InterPro" id="IPR036084">
    <property type="entry name" value="Ser_inhib-like_sf"/>
</dbReference>
<evidence type="ECO:0000259" key="4">
    <source>
        <dbReference type="PROSITE" id="PS51233"/>
    </source>
</evidence>